<evidence type="ECO:0000256" key="7">
    <source>
        <dbReference type="ARBA" id="ARBA00023136"/>
    </source>
</evidence>
<organism evidence="11 12">
    <name type="scientific">Lasius platythorax</name>
    <dbReference type="NCBI Taxonomy" id="488582"/>
    <lineage>
        <taxon>Eukaryota</taxon>
        <taxon>Metazoa</taxon>
        <taxon>Ecdysozoa</taxon>
        <taxon>Arthropoda</taxon>
        <taxon>Hexapoda</taxon>
        <taxon>Insecta</taxon>
        <taxon>Pterygota</taxon>
        <taxon>Neoptera</taxon>
        <taxon>Endopterygota</taxon>
        <taxon>Hymenoptera</taxon>
        <taxon>Apocrita</taxon>
        <taxon>Aculeata</taxon>
        <taxon>Formicoidea</taxon>
        <taxon>Formicidae</taxon>
        <taxon>Formicinae</taxon>
        <taxon>Lasius</taxon>
        <taxon>Lasius</taxon>
    </lineage>
</organism>
<keyword evidence="8 10" id="KW-0675">Receptor</keyword>
<keyword evidence="9 10" id="KW-0807">Transducer</keyword>
<keyword evidence="7 10" id="KW-0472">Membrane</keyword>
<protein>
    <recommendedName>
        <fullName evidence="10">Odorant receptor</fullName>
    </recommendedName>
</protein>
<keyword evidence="3 10" id="KW-0716">Sensory transduction</keyword>
<keyword evidence="5 10" id="KW-0552">Olfaction</keyword>
<dbReference type="InterPro" id="IPR004117">
    <property type="entry name" value="7tm6_olfct_rcpt"/>
</dbReference>
<evidence type="ECO:0000256" key="10">
    <source>
        <dbReference type="RuleBase" id="RU351113"/>
    </source>
</evidence>
<feature type="transmembrane region" description="Helical" evidence="10">
    <location>
        <begin position="42"/>
        <end position="61"/>
    </location>
</feature>
<dbReference type="GO" id="GO:0007165">
    <property type="term" value="P:signal transduction"/>
    <property type="evidence" value="ECO:0007669"/>
    <property type="project" value="UniProtKB-KW"/>
</dbReference>
<evidence type="ECO:0000313" key="12">
    <source>
        <dbReference type="Proteomes" id="UP001497644"/>
    </source>
</evidence>
<comment type="caution">
    <text evidence="10">Lacks conserved residue(s) required for the propagation of feature annotation.</text>
</comment>
<reference evidence="11" key="1">
    <citation type="submission" date="2024-04" db="EMBL/GenBank/DDBJ databases">
        <authorList>
            <consortium name="Molecular Ecology Group"/>
        </authorList>
    </citation>
    <scope>NUCLEOTIDE SEQUENCE</scope>
</reference>
<dbReference type="Proteomes" id="UP001497644">
    <property type="component" value="Chromosome 4"/>
</dbReference>
<feature type="transmembrane region" description="Helical" evidence="10">
    <location>
        <begin position="128"/>
        <end position="151"/>
    </location>
</feature>
<dbReference type="EMBL" id="OZ034827">
    <property type="protein sequence ID" value="CAL1682738.1"/>
    <property type="molecule type" value="Genomic_DNA"/>
</dbReference>
<keyword evidence="4 10" id="KW-0812">Transmembrane</keyword>
<feature type="transmembrane region" description="Helical" evidence="10">
    <location>
        <begin position="73"/>
        <end position="90"/>
    </location>
</feature>
<dbReference type="Pfam" id="PF02949">
    <property type="entry name" value="7tm_6"/>
    <property type="match status" value="1"/>
</dbReference>
<keyword evidence="6 10" id="KW-1133">Transmembrane helix</keyword>
<evidence type="ECO:0000256" key="5">
    <source>
        <dbReference type="ARBA" id="ARBA00022725"/>
    </source>
</evidence>
<dbReference type="AlphaFoldDB" id="A0AAV2NTM3"/>
<dbReference type="GO" id="GO:0005886">
    <property type="term" value="C:plasma membrane"/>
    <property type="evidence" value="ECO:0007669"/>
    <property type="project" value="UniProtKB-SubCell"/>
</dbReference>
<evidence type="ECO:0000256" key="1">
    <source>
        <dbReference type="ARBA" id="ARBA00004651"/>
    </source>
</evidence>
<sequence>MRRINFQNVNILNDRANMLSGNLLLVTADDSRFPILWRIHSAVVWLIQLIYAIAVFAGIIVTPKEKALKDGTVAVVVIIESCFLLTRIYVQKKLLMQLIQKMNDILQTADEIMENIVKTTLKPIIMPFVIYGVVGVISIIIWTIQPVLLVFEKTTFFYVDYNLPTAFSAEPFSISVLISSTIFMTIASVYSFLKKYSVDVYMMHLVLMLTAQYRYMAIKLSLLFRDSQDNRDESRKGHHSMTEKKLKALCRHQNTVLHISFLLRKLLSVNFSLLYINSVFRFCFIGLLMSTVPYMTFMEGISVLSFTMGSAMQFFLLCSSVQTLSDASIEVTDKAFDEAWYQFGPSMKRTFILLIMANNLECKIAAIEKFNLSLPSFMTIMNQSYSIALLFLRAN</sequence>
<feature type="transmembrane region" description="Helical" evidence="10">
    <location>
        <begin position="171"/>
        <end position="193"/>
    </location>
</feature>
<evidence type="ECO:0000256" key="9">
    <source>
        <dbReference type="ARBA" id="ARBA00023224"/>
    </source>
</evidence>
<keyword evidence="2" id="KW-1003">Cell membrane</keyword>
<dbReference type="GO" id="GO:0004984">
    <property type="term" value="F:olfactory receptor activity"/>
    <property type="evidence" value="ECO:0007669"/>
    <property type="project" value="InterPro"/>
</dbReference>
<keyword evidence="12" id="KW-1185">Reference proteome</keyword>
<comment type="subcellular location">
    <subcellularLocation>
        <location evidence="1 10">Cell membrane</location>
        <topology evidence="1 10">Multi-pass membrane protein</topology>
    </subcellularLocation>
</comment>
<evidence type="ECO:0000256" key="4">
    <source>
        <dbReference type="ARBA" id="ARBA00022692"/>
    </source>
</evidence>
<evidence type="ECO:0000256" key="3">
    <source>
        <dbReference type="ARBA" id="ARBA00022606"/>
    </source>
</evidence>
<evidence type="ECO:0000256" key="8">
    <source>
        <dbReference type="ARBA" id="ARBA00023170"/>
    </source>
</evidence>
<name>A0AAV2NTM3_9HYME</name>
<dbReference type="GO" id="GO:0005549">
    <property type="term" value="F:odorant binding"/>
    <property type="evidence" value="ECO:0007669"/>
    <property type="project" value="InterPro"/>
</dbReference>
<evidence type="ECO:0000256" key="6">
    <source>
        <dbReference type="ARBA" id="ARBA00022989"/>
    </source>
</evidence>
<proteinExistence type="inferred from homology"/>
<dbReference type="PANTHER" id="PTHR21137:SF35">
    <property type="entry name" value="ODORANT RECEPTOR 19A-RELATED"/>
    <property type="match status" value="1"/>
</dbReference>
<evidence type="ECO:0000313" key="11">
    <source>
        <dbReference type="EMBL" id="CAL1682738.1"/>
    </source>
</evidence>
<gene>
    <name evidence="11" type="ORF">LPLAT_LOCUS8621</name>
</gene>
<dbReference type="PANTHER" id="PTHR21137">
    <property type="entry name" value="ODORANT RECEPTOR"/>
    <property type="match status" value="1"/>
</dbReference>
<evidence type="ECO:0000256" key="2">
    <source>
        <dbReference type="ARBA" id="ARBA00022475"/>
    </source>
</evidence>
<feature type="transmembrane region" description="Helical" evidence="10">
    <location>
        <begin position="273"/>
        <end position="295"/>
    </location>
</feature>
<comment type="similarity">
    <text evidence="10">Belongs to the insect chemoreceptor superfamily. Heteromeric odorant receptor channel (TC 1.A.69) family.</text>
</comment>
<accession>A0AAV2NTM3</accession>